<feature type="region of interest" description="Disordered" evidence="2">
    <location>
        <begin position="727"/>
        <end position="746"/>
    </location>
</feature>
<dbReference type="GeneID" id="5890708"/>
<sequence length="1094" mass="118961">MIAVDPRWGNWYPIPTDPQLVDFSANVCTINGANYQASQGHAWVDAGQLMAAGSNVEDRDVATWFQHNKDGMLREVLHNLKFVTDFLAQTDADTRLSIALRQQRPAKRQVCATAYRHFLDPDHAHAWEQHLQRFGLKPHDTNDDAVVAAAQYQILELLLAHSKLTSLPPVCSQKTTFGPAPSPSLASNMTSLAEALPAAERWCDSKVSKLNCSTLTRQLVLCSTPCTGMIVNAAAAMREVSATTKMAAIALLVRLQRPQGTIRRRLGLPAPIHADPWQNKTAALPSLLNNATRLQHALVDNTLAPPIVERNALLTTHKLHHEPLGAVTAISTCQPVEINSTSTCSRVSLPISSKPQPNLGFASEAGPAVLQLSLAAGKGMQLLKQCLKGSRLFVTMEALRPATTLTRTTQGIEERMVAVEQYVTGVRQHMEREETRQQLIQNQKEQQALQDHLARVRTAQENLRVRMGYQEAALERARSRRQAARQVALEGEQMAEAARQEREAEREAELDRELREQQAQQLRLAEAETELRREYAERAHKLDEQTRRIAWSTERAKHRERLHQLLTTEAAENRAKLLAHTPSAITTIDDERLVSAPADMAASVADEPKAEDLPSTFIESTTPEPLASSSPNELVSALETSAMGGKDVLDVSNGDKSIVAAGMASDHDDIIARAKARATRRAAAPYARDNTDLASLRERLERVRRRQENEGQRMQDLLQPAHTDVHGLPQAASTHDTEDESDQHLAEVDETDLAEPAAAAAAATAAKQPRQRPTWAPVPGVVDNLARLPVESDAGGSSHVRRSSSLTGALAQDQNSASQPSDAVAGVVCDVWELQHNCRATRAHHDDLVIAARKSAASYARTVPLGPEDERSNVAQEDMVTAAETPLSQSPSPTAGGPSDRAANTHAVTNHHSLQALGQRMQQPPSRLATGAGSILRSPDDAASASARTPDSAPVPLEEAFNLAVLGPLRAQCQIVQAAIMAYLRDDLGLAAHMEALHRMVLHGDGDFSHAFGLALNQAPSPATPRAPVEAVPMTTVLAFSRSKSTATAVLAAAWQEYVQQVERAKSLDELCQHTAGFAKLLLRRFVGGRNSLS</sequence>
<feature type="compositionally biased region" description="Basic and acidic residues" evidence="2">
    <location>
        <begin position="498"/>
        <end position="516"/>
    </location>
</feature>
<organism evidence="3 4">
    <name type="scientific">Monosiga brevicollis</name>
    <name type="common">Choanoflagellate</name>
    <dbReference type="NCBI Taxonomy" id="81824"/>
    <lineage>
        <taxon>Eukaryota</taxon>
        <taxon>Choanoflagellata</taxon>
        <taxon>Craspedida</taxon>
        <taxon>Salpingoecidae</taxon>
        <taxon>Monosiga</taxon>
    </lineage>
</organism>
<feature type="region of interest" description="Disordered" evidence="2">
    <location>
        <begin position="792"/>
        <end position="819"/>
    </location>
</feature>
<evidence type="ECO:0000256" key="2">
    <source>
        <dbReference type="SAM" id="MobiDB-lite"/>
    </source>
</evidence>
<protein>
    <submittedName>
        <fullName evidence="3">Uncharacterized protein</fullName>
    </submittedName>
</protein>
<dbReference type="GO" id="GO:0031122">
    <property type="term" value="P:cytoplasmic microtubule organization"/>
    <property type="evidence" value="ECO:0000318"/>
    <property type="project" value="GO_Central"/>
</dbReference>
<dbReference type="AlphaFoldDB" id="A9UXZ5"/>
<feature type="region of interest" description="Disordered" evidence="2">
    <location>
        <begin position="883"/>
        <end position="904"/>
    </location>
</feature>
<dbReference type="GO" id="GO:0000278">
    <property type="term" value="P:mitotic cell cycle"/>
    <property type="evidence" value="ECO:0000318"/>
    <property type="project" value="GO_Central"/>
</dbReference>
<dbReference type="GO" id="GO:0043015">
    <property type="term" value="F:gamma-tubulin binding"/>
    <property type="evidence" value="ECO:0000318"/>
    <property type="project" value="GO_Central"/>
</dbReference>
<feature type="region of interest" description="Disordered" evidence="2">
    <location>
        <begin position="755"/>
        <end position="778"/>
    </location>
</feature>
<feature type="region of interest" description="Disordered" evidence="2">
    <location>
        <begin position="918"/>
        <end position="953"/>
    </location>
</feature>
<keyword evidence="1" id="KW-0175">Coiled coil</keyword>
<reference evidence="3 4" key="1">
    <citation type="journal article" date="2008" name="Nature">
        <title>The genome of the choanoflagellate Monosiga brevicollis and the origin of metazoans.</title>
        <authorList>
            <consortium name="JGI Sequencing"/>
            <person name="King N."/>
            <person name="Westbrook M.J."/>
            <person name="Young S.L."/>
            <person name="Kuo A."/>
            <person name="Abedin M."/>
            <person name="Chapman J."/>
            <person name="Fairclough S."/>
            <person name="Hellsten U."/>
            <person name="Isogai Y."/>
            <person name="Letunic I."/>
            <person name="Marr M."/>
            <person name="Pincus D."/>
            <person name="Putnam N."/>
            <person name="Rokas A."/>
            <person name="Wright K.J."/>
            <person name="Zuzow R."/>
            <person name="Dirks W."/>
            <person name="Good M."/>
            <person name="Goodstein D."/>
            <person name="Lemons D."/>
            <person name="Li W."/>
            <person name="Lyons J.B."/>
            <person name="Morris A."/>
            <person name="Nichols S."/>
            <person name="Richter D.J."/>
            <person name="Salamov A."/>
            <person name="Bork P."/>
            <person name="Lim W.A."/>
            <person name="Manning G."/>
            <person name="Miller W.T."/>
            <person name="McGinnis W."/>
            <person name="Shapiro H."/>
            <person name="Tjian R."/>
            <person name="Grigoriev I.V."/>
            <person name="Rokhsar D."/>
        </authorList>
    </citation>
    <scope>NUCLEOTIDE SEQUENCE [LARGE SCALE GENOMIC DNA]</scope>
    <source>
        <strain evidence="4">MX1 / ATCC 50154</strain>
    </source>
</reference>
<proteinExistence type="predicted"/>
<feature type="compositionally biased region" description="Low complexity" evidence="2">
    <location>
        <begin position="941"/>
        <end position="953"/>
    </location>
</feature>
<keyword evidence="4" id="KW-1185">Reference proteome</keyword>
<dbReference type="KEGG" id="mbr:MONBRDRAFT_36820"/>
<evidence type="ECO:0000313" key="4">
    <source>
        <dbReference type="Proteomes" id="UP000001357"/>
    </source>
</evidence>
<dbReference type="InParanoid" id="A9UXZ5"/>
<feature type="region of interest" description="Disordered" evidence="2">
    <location>
        <begin position="492"/>
        <end position="516"/>
    </location>
</feature>
<accession>A9UXZ5</accession>
<evidence type="ECO:0000313" key="3">
    <source>
        <dbReference type="EMBL" id="EDQ89932.1"/>
    </source>
</evidence>
<dbReference type="GO" id="GO:0051225">
    <property type="term" value="P:spindle assembly"/>
    <property type="evidence" value="ECO:0000318"/>
    <property type="project" value="GO_Central"/>
</dbReference>
<feature type="compositionally biased region" description="Low complexity" evidence="2">
    <location>
        <begin position="757"/>
        <end position="766"/>
    </location>
</feature>
<dbReference type="Proteomes" id="UP000001357">
    <property type="component" value="Unassembled WGS sequence"/>
</dbReference>
<dbReference type="GO" id="GO:0000930">
    <property type="term" value="C:gamma-tubulin complex"/>
    <property type="evidence" value="ECO:0000318"/>
    <property type="project" value="GO_Central"/>
</dbReference>
<dbReference type="GO" id="GO:0007020">
    <property type="term" value="P:microtubule nucleation"/>
    <property type="evidence" value="ECO:0000318"/>
    <property type="project" value="GO_Central"/>
</dbReference>
<feature type="compositionally biased region" description="Polar residues" evidence="2">
    <location>
        <begin position="803"/>
        <end position="819"/>
    </location>
</feature>
<gene>
    <name evidence="3" type="ORF">MONBRDRAFT_36820</name>
</gene>
<dbReference type="GO" id="GO:0051321">
    <property type="term" value="P:meiotic cell cycle"/>
    <property type="evidence" value="ECO:0000318"/>
    <property type="project" value="GO_Central"/>
</dbReference>
<dbReference type="RefSeq" id="XP_001745354.1">
    <property type="nucleotide sequence ID" value="XM_001745302.1"/>
</dbReference>
<feature type="coiled-coil region" evidence="1">
    <location>
        <begin position="686"/>
        <end position="717"/>
    </location>
</feature>
<evidence type="ECO:0000256" key="1">
    <source>
        <dbReference type="SAM" id="Coils"/>
    </source>
</evidence>
<dbReference type="EMBL" id="CH991549">
    <property type="protein sequence ID" value="EDQ89932.1"/>
    <property type="molecule type" value="Genomic_DNA"/>
</dbReference>
<name>A9UXZ5_MONBE</name>